<protein>
    <submittedName>
        <fullName evidence="4">HAD-like domain-containing protein</fullName>
    </submittedName>
</protein>
<accession>A0ABR4JT27</accession>
<dbReference type="Proteomes" id="UP001610446">
    <property type="component" value="Unassembled WGS sequence"/>
</dbReference>
<evidence type="ECO:0000313" key="5">
    <source>
        <dbReference type="Proteomes" id="UP001610446"/>
    </source>
</evidence>
<dbReference type="InterPro" id="IPR051400">
    <property type="entry name" value="HAD-like_hydrolase"/>
</dbReference>
<dbReference type="InterPro" id="IPR023198">
    <property type="entry name" value="PGP-like_dom2"/>
</dbReference>
<sequence length="254" mass="28245">MGMAGKLEAVRTYRGRLAAASWVGFDLDDTLHEFRSASSTASKTVFVTISGRHGIPTTQLQDQYTVILRELTSHAFSDGRTSHDYRRERFVALLEAFSVPVESEFIQDLLALYESSLKASLRLKTGAANLLQKLISLGKKIVVVTEGPQDAQEWTIANLSIAPYIDYLVTTNKFGATKTTGLFSLVLKHLNIDSNEIVFIGDNLKRDIEPATEEGILCIYLAENEGSWTGDGPFWVKELAEIETLLETRGRVER</sequence>
<dbReference type="PANTHER" id="PTHR46470">
    <property type="entry name" value="N-ACYLNEURAMINATE-9-PHOSPHATASE"/>
    <property type="match status" value="1"/>
</dbReference>
<dbReference type="InterPro" id="IPR036412">
    <property type="entry name" value="HAD-like_sf"/>
</dbReference>
<dbReference type="Gene3D" id="1.10.150.240">
    <property type="entry name" value="Putative phosphatase, domain 2"/>
    <property type="match status" value="1"/>
</dbReference>
<dbReference type="CDD" id="cd01427">
    <property type="entry name" value="HAD_like"/>
    <property type="match status" value="1"/>
</dbReference>
<keyword evidence="3" id="KW-0460">Magnesium</keyword>
<evidence type="ECO:0000256" key="1">
    <source>
        <dbReference type="ARBA" id="ARBA00022723"/>
    </source>
</evidence>
<reference evidence="4 5" key="1">
    <citation type="submission" date="2024-07" db="EMBL/GenBank/DDBJ databases">
        <title>Section-level genome sequencing and comparative genomics of Aspergillus sections Usti and Cavernicolus.</title>
        <authorList>
            <consortium name="Lawrence Berkeley National Laboratory"/>
            <person name="Nybo J.L."/>
            <person name="Vesth T.C."/>
            <person name="Theobald S."/>
            <person name="Frisvad J.C."/>
            <person name="Larsen T.O."/>
            <person name="Kjaerboelling I."/>
            <person name="Rothschild-Mancinelli K."/>
            <person name="Lyhne E.K."/>
            <person name="Kogle M.E."/>
            <person name="Barry K."/>
            <person name="Clum A."/>
            <person name="Na H."/>
            <person name="Ledsgaard L."/>
            <person name="Lin J."/>
            <person name="Lipzen A."/>
            <person name="Kuo A."/>
            <person name="Riley R."/>
            <person name="Mondo S."/>
            <person name="Labutti K."/>
            <person name="Haridas S."/>
            <person name="Pangalinan J."/>
            <person name="Salamov A.A."/>
            <person name="Simmons B.A."/>
            <person name="Magnuson J.K."/>
            <person name="Chen J."/>
            <person name="Drula E."/>
            <person name="Henrissat B."/>
            <person name="Wiebenga A."/>
            <person name="Lubbers R.J."/>
            <person name="Gomes A.C."/>
            <person name="Makela M.R."/>
            <person name="Stajich J."/>
            <person name="Grigoriev I.V."/>
            <person name="Mortensen U.H."/>
            <person name="De Vries R.P."/>
            <person name="Baker S.E."/>
            <person name="Andersen M.R."/>
        </authorList>
    </citation>
    <scope>NUCLEOTIDE SEQUENCE [LARGE SCALE GENOMIC DNA]</scope>
    <source>
        <strain evidence="4 5">CBS 123904</strain>
    </source>
</reference>
<comment type="caution">
    <text evidence="4">The sequence shown here is derived from an EMBL/GenBank/DDBJ whole genome shotgun (WGS) entry which is preliminary data.</text>
</comment>
<evidence type="ECO:0000256" key="2">
    <source>
        <dbReference type="ARBA" id="ARBA00022801"/>
    </source>
</evidence>
<keyword evidence="5" id="KW-1185">Reference proteome</keyword>
<dbReference type="InterPro" id="IPR041492">
    <property type="entry name" value="HAD_2"/>
</dbReference>
<dbReference type="EMBL" id="JBFXLU010000092">
    <property type="protein sequence ID" value="KAL2843174.1"/>
    <property type="molecule type" value="Genomic_DNA"/>
</dbReference>
<gene>
    <name evidence="4" type="ORF">BJY01DRAFT_215981</name>
</gene>
<evidence type="ECO:0000313" key="4">
    <source>
        <dbReference type="EMBL" id="KAL2843174.1"/>
    </source>
</evidence>
<organism evidence="4 5">
    <name type="scientific">Aspergillus pseudoustus</name>
    <dbReference type="NCBI Taxonomy" id="1810923"/>
    <lineage>
        <taxon>Eukaryota</taxon>
        <taxon>Fungi</taxon>
        <taxon>Dikarya</taxon>
        <taxon>Ascomycota</taxon>
        <taxon>Pezizomycotina</taxon>
        <taxon>Eurotiomycetes</taxon>
        <taxon>Eurotiomycetidae</taxon>
        <taxon>Eurotiales</taxon>
        <taxon>Aspergillaceae</taxon>
        <taxon>Aspergillus</taxon>
        <taxon>Aspergillus subgen. Nidulantes</taxon>
    </lineage>
</organism>
<dbReference type="PANTHER" id="PTHR46470:SF2">
    <property type="entry name" value="GLYCERALDEHYDE 3-PHOSPHATE PHOSPHATASE"/>
    <property type="match status" value="1"/>
</dbReference>
<keyword evidence="1" id="KW-0479">Metal-binding</keyword>
<dbReference type="SFLD" id="SFLDS00003">
    <property type="entry name" value="Haloacid_Dehalogenase"/>
    <property type="match status" value="1"/>
</dbReference>
<evidence type="ECO:0000256" key="3">
    <source>
        <dbReference type="ARBA" id="ARBA00022842"/>
    </source>
</evidence>
<dbReference type="InterPro" id="IPR023214">
    <property type="entry name" value="HAD_sf"/>
</dbReference>
<name>A0ABR4JT27_9EURO</name>
<dbReference type="SUPFAM" id="SSF56784">
    <property type="entry name" value="HAD-like"/>
    <property type="match status" value="1"/>
</dbReference>
<dbReference type="Pfam" id="PF13419">
    <property type="entry name" value="HAD_2"/>
    <property type="match status" value="1"/>
</dbReference>
<keyword evidence="2" id="KW-0378">Hydrolase</keyword>
<proteinExistence type="predicted"/>
<dbReference type="Gene3D" id="3.40.50.1000">
    <property type="entry name" value="HAD superfamily/HAD-like"/>
    <property type="match status" value="1"/>
</dbReference>
<dbReference type="SFLD" id="SFLDG01129">
    <property type="entry name" value="C1.5:_HAD__Beta-PGM__Phosphata"/>
    <property type="match status" value="1"/>
</dbReference>